<dbReference type="EMBL" id="UZAN01071936">
    <property type="protein sequence ID" value="VDP95143.1"/>
    <property type="molecule type" value="Genomic_DNA"/>
</dbReference>
<feature type="compositionally biased region" description="Acidic residues" evidence="2">
    <location>
        <begin position="48"/>
        <end position="57"/>
    </location>
</feature>
<proteinExistence type="inferred from homology"/>
<dbReference type="OrthoDB" id="1740355at2759"/>
<sequence length="57" mass="6432">MLEAEKIWSMNICGSGVRVGIFDTGLAPTASHPHFQRARIQERTDWTSSDDQDSLLR</sequence>
<organism evidence="3 4">
    <name type="scientific">Echinostoma caproni</name>
    <dbReference type="NCBI Taxonomy" id="27848"/>
    <lineage>
        <taxon>Eukaryota</taxon>
        <taxon>Metazoa</taxon>
        <taxon>Spiralia</taxon>
        <taxon>Lophotrochozoa</taxon>
        <taxon>Platyhelminthes</taxon>
        <taxon>Trematoda</taxon>
        <taxon>Digenea</taxon>
        <taxon>Plagiorchiida</taxon>
        <taxon>Echinostomata</taxon>
        <taxon>Echinostomatoidea</taxon>
        <taxon>Echinostomatidae</taxon>
        <taxon>Echinostoma</taxon>
    </lineage>
</organism>
<gene>
    <name evidence="3" type="ORF">ECPE_LOCUS17823</name>
</gene>
<dbReference type="AlphaFoldDB" id="A0A3P8LB87"/>
<accession>A0A3P8LB87</accession>
<dbReference type="GO" id="GO:0004252">
    <property type="term" value="F:serine-type endopeptidase activity"/>
    <property type="evidence" value="ECO:0007669"/>
    <property type="project" value="InterPro"/>
</dbReference>
<protein>
    <recommendedName>
        <fullName evidence="5">Peptidase_S8 domain-containing protein</fullName>
    </recommendedName>
</protein>
<dbReference type="Gene3D" id="3.40.50.200">
    <property type="entry name" value="Peptidase S8/S53 domain"/>
    <property type="match status" value="1"/>
</dbReference>
<dbReference type="PROSITE" id="PS51892">
    <property type="entry name" value="SUBTILASE"/>
    <property type="match status" value="1"/>
</dbReference>
<comment type="caution">
    <text evidence="1">Lacks conserved residue(s) required for the propagation of feature annotation.</text>
</comment>
<feature type="region of interest" description="Disordered" evidence="2">
    <location>
        <begin position="33"/>
        <end position="57"/>
    </location>
</feature>
<dbReference type="InterPro" id="IPR036852">
    <property type="entry name" value="Peptidase_S8/S53_dom_sf"/>
</dbReference>
<name>A0A3P8LB87_9TREM</name>
<evidence type="ECO:0000313" key="3">
    <source>
        <dbReference type="EMBL" id="VDP95143.1"/>
    </source>
</evidence>
<evidence type="ECO:0008006" key="5">
    <source>
        <dbReference type="Google" id="ProtNLM"/>
    </source>
</evidence>
<dbReference type="GO" id="GO:0006508">
    <property type="term" value="P:proteolysis"/>
    <property type="evidence" value="ECO:0007669"/>
    <property type="project" value="InterPro"/>
</dbReference>
<comment type="similarity">
    <text evidence="1">Belongs to the peptidase S8 family.</text>
</comment>
<reference evidence="3 4" key="1">
    <citation type="submission" date="2018-11" db="EMBL/GenBank/DDBJ databases">
        <authorList>
            <consortium name="Pathogen Informatics"/>
        </authorList>
    </citation>
    <scope>NUCLEOTIDE SEQUENCE [LARGE SCALE GENOMIC DNA]</scope>
    <source>
        <strain evidence="3 4">Egypt</strain>
    </source>
</reference>
<evidence type="ECO:0000313" key="4">
    <source>
        <dbReference type="Proteomes" id="UP000272942"/>
    </source>
</evidence>
<dbReference type="SUPFAM" id="SSF52743">
    <property type="entry name" value="Subtilisin-like"/>
    <property type="match status" value="1"/>
</dbReference>
<evidence type="ECO:0000256" key="2">
    <source>
        <dbReference type="SAM" id="MobiDB-lite"/>
    </source>
</evidence>
<dbReference type="Proteomes" id="UP000272942">
    <property type="component" value="Unassembled WGS sequence"/>
</dbReference>
<evidence type="ECO:0000256" key="1">
    <source>
        <dbReference type="PROSITE-ProRule" id="PRU01240"/>
    </source>
</evidence>
<feature type="non-terminal residue" evidence="3">
    <location>
        <position position="57"/>
    </location>
</feature>
<keyword evidence="4" id="KW-1185">Reference proteome</keyword>